<dbReference type="InterPro" id="IPR038460">
    <property type="entry name" value="AcetylCoA_hyd_C_sf"/>
</dbReference>
<comment type="similarity">
    <text evidence="1">Belongs to the acetyl-CoA hydrolase/transferase family.</text>
</comment>
<comment type="caution">
    <text evidence="5">The sequence shown here is derived from an EMBL/GenBank/DDBJ whole genome shotgun (WGS) entry which is preliminary data.</text>
</comment>
<name>A0A0W8E266_9ZZZZ</name>
<evidence type="ECO:0000256" key="1">
    <source>
        <dbReference type="ARBA" id="ARBA00009632"/>
    </source>
</evidence>
<dbReference type="PANTHER" id="PTHR21432:SF20">
    <property type="entry name" value="ACETYL-COA HYDROLASE"/>
    <property type="match status" value="1"/>
</dbReference>
<dbReference type="Pfam" id="PF02550">
    <property type="entry name" value="AcetylCoA_hydro"/>
    <property type="match status" value="1"/>
</dbReference>
<dbReference type="SUPFAM" id="SSF100950">
    <property type="entry name" value="NagB/RpiA/CoA transferase-like"/>
    <property type="match status" value="2"/>
</dbReference>
<dbReference type="InterPro" id="IPR026888">
    <property type="entry name" value="AcetylCoA_hyd_C"/>
</dbReference>
<accession>A0A0W8E266</accession>
<dbReference type="GO" id="GO:0019605">
    <property type="term" value="P:butyrate metabolic process"/>
    <property type="evidence" value="ECO:0007669"/>
    <property type="project" value="InterPro"/>
</dbReference>
<evidence type="ECO:0000259" key="4">
    <source>
        <dbReference type="Pfam" id="PF13336"/>
    </source>
</evidence>
<dbReference type="Gene3D" id="3.30.750.70">
    <property type="entry name" value="4-hydroxybutyrate coenzyme like domains"/>
    <property type="match status" value="1"/>
</dbReference>
<feature type="domain" description="Acetyl-CoA hydrolase/transferase N-terminal" evidence="3">
    <location>
        <begin position="5"/>
        <end position="184"/>
    </location>
</feature>
<dbReference type="InterPro" id="IPR037171">
    <property type="entry name" value="NagB/RpiA_transferase-like"/>
</dbReference>
<dbReference type="Gene3D" id="3.40.1080.10">
    <property type="entry name" value="Glutaconate Coenzyme A-transferase"/>
    <property type="match status" value="1"/>
</dbReference>
<dbReference type="InterPro" id="IPR003702">
    <property type="entry name" value="ActCoA_hydro_N"/>
</dbReference>
<dbReference type="Pfam" id="PF13336">
    <property type="entry name" value="AcetylCoA_hyd_C"/>
    <property type="match status" value="1"/>
</dbReference>
<dbReference type="InterPro" id="IPR023990">
    <property type="entry name" value="Butryl-CoA_acetate_CoA_Tfrase"/>
</dbReference>
<dbReference type="GO" id="GO:0006083">
    <property type="term" value="P:acetate metabolic process"/>
    <property type="evidence" value="ECO:0007669"/>
    <property type="project" value="InterPro"/>
</dbReference>
<reference evidence="5" key="1">
    <citation type="journal article" date="2015" name="Proc. Natl. Acad. Sci. U.S.A.">
        <title>Networks of energetic and metabolic interactions define dynamics in microbial communities.</title>
        <authorList>
            <person name="Embree M."/>
            <person name="Liu J.K."/>
            <person name="Al-Bassam M.M."/>
            <person name="Zengler K."/>
        </authorList>
    </citation>
    <scope>NUCLEOTIDE SEQUENCE</scope>
</reference>
<dbReference type="GO" id="GO:0008775">
    <property type="term" value="F:acetate CoA-transferase activity"/>
    <property type="evidence" value="ECO:0007669"/>
    <property type="project" value="InterPro"/>
</dbReference>
<keyword evidence="2 5" id="KW-0808">Transferase</keyword>
<evidence type="ECO:0000259" key="3">
    <source>
        <dbReference type="Pfam" id="PF02550"/>
    </source>
</evidence>
<dbReference type="Gene3D" id="3.40.1080.20">
    <property type="entry name" value="Acetyl-CoA hydrolase/transferase C-terminal domain"/>
    <property type="match status" value="1"/>
</dbReference>
<dbReference type="InterPro" id="IPR046433">
    <property type="entry name" value="ActCoA_hydro"/>
</dbReference>
<gene>
    <name evidence="5" type="ORF">ASZ90_020157</name>
</gene>
<proteinExistence type="inferred from homology"/>
<evidence type="ECO:0000256" key="2">
    <source>
        <dbReference type="ARBA" id="ARBA00022679"/>
    </source>
</evidence>
<organism evidence="5">
    <name type="scientific">hydrocarbon metagenome</name>
    <dbReference type="NCBI Taxonomy" id="938273"/>
    <lineage>
        <taxon>unclassified sequences</taxon>
        <taxon>metagenomes</taxon>
        <taxon>ecological metagenomes</taxon>
    </lineage>
</organism>
<feature type="domain" description="Acetyl-CoA hydrolase/transferase C-terminal" evidence="4">
    <location>
        <begin position="279"/>
        <end position="435"/>
    </location>
</feature>
<protein>
    <submittedName>
        <fullName evidence="5">4-hydroxybutyrate coenzyme a transferase</fullName>
    </submittedName>
</protein>
<dbReference type="AlphaFoldDB" id="A0A0W8E266"/>
<sequence>MSYWQEYLSKLVSAAEAVGVIKSGDWIDYGSMNGQVVSLDKALAERKDELEDIKVWNLLNSFPARILEVDPVGEVFTWNTWHLSGRDRNLIKNGRPVYYSSIRYSELPRYVREHIDPLAVAMLQVGPMDEHGYFNFGPQGSHTQAVCGRAKTVIVEVNQNMPRCLGGYEEAVHVSEVDYIVEGDNPSLMQLPNSPYSEVDEKAARFIIEEMRDECCIQLGIGGMPNAVGKMIADSDLKNLGCHTEMLVDAYMDMFEAGRLTNLKKKIDPGKIVYTFALGSQKLYDFINDNTRCAMYPVNYTNNPGIAALNDKLVSINNAIEVDLYGQVCSESAGTRIISGTGGQLDFVLAGYESRGGKSFICLPSCNIDPEGNIVSRIVPILTPGAIVTDPRSVAQFIVTEYGKYEMKGRSVWQRAEGLISLAHPEVRDDLVKSAEEQGIWRKRNKEVLI</sequence>
<evidence type="ECO:0000313" key="5">
    <source>
        <dbReference type="EMBL" id="KUG02525.1"/>
    </source>
</evidence>
<dbReference type="PANTHER" id="PTHR21432">
    <property type="entry name" value="ACETYL-COA HYDROLASE-RELATED"/>
    <property type="match status" value="1"/>
</dbReference>
<dbReference type="HAMAP" id="MF_03228">
    <property type="entry name" value="But_CoA_trans"/>
    <property type="match status" value="1"/>
</dbReference>
<dbReference type="EMBL" id="LNQE01001918">
    <property type="protein sequence ID" value="KUG02525.1"/>
    <property type="molecule type" value="Genomic_DNA"/>
</dbReference>